<dbReference type="Proteomes" id="UP001321804">
    <property type="component" value="Chromosome"/>
</dbReference>
<gene>
    <name evidence="1" type="ORF">KIMC2_04040</name>
</gene>
<proteinExistence type="predicted"/>
<dbReference type="EMBL" id="AP026801">
    <property type="protein sequence ID" value="BDR55842.1"/>
    <property type="molecule type" value="Genomic_DNA"/>
</dbReference>
<evidence type="ECO:0000313" key="1">
    <source>
        <dbReference type="EMBL" id="BDR55842.1"/>
    </source>
</evidence>
<dbReference type="AlphaFoldDB" id="A0AAU9DGJ0"/>
<sequence length="69" mass="7906">MGISTLLLNVYVSAILFALIFTRSPPIMYFNILNLAVKIDKFENSFKLKTLDQIYSIVAKKPDLVKIRN</sequence>
<name>A0AAU9DGJ0_9LACO</name>
<protein>
    <submittedName>
        <fullName evidence="1">Uncharacterized protein</fullName>
    </submittedName>
</protein>
<reference evidence="1 2" key="1">
    <citation type="journal article" date="2023" name="Microbiol. Spectr.">
        <title>Symbiosis of Carpenter Bees with Uncharacterized Lactic Acid Bacteria Showing NAD Auxotrophy.</title>
        <authorList>
            <person name="Kawasaki S."/>
            <person name="Ozawa K."/>
            <person name="Mori T."/>
            <person name="Yamamoto A."/>
            <person name="Ito M."/>
            <person name="Ohkuma M."/>
            <person name="Sakamoto M."/>
            <person name="Matsutani M."/>
        </authorList>
    </citation>
    <scope>NUCLEOTIDE SEQUENCE [LARGE SCALE GENOMIC DNA]</scope>
    <source>
        <strain evidence="1 2">KimC2</strain>
    </source>
</reference>
<organism evidence="1 2">
    <name type="scientific">Xylocopilactobacillus apis</name>
    <dbReference type="NCBI Taxonomy" id="2932183"/>
    <lineage>
        <taxon>Bacteria</taxon>
        <taxon>Bacillati</taxon>
        <taxon>Bacillota</taxon>
        <taxon>Bacilli</taxon>
        <taxon>Lactobacillales</taxon>
        <taxon>Lactobacillaceae</taxon>
        <taxon>Xylocopilactobacillus</taxon>
    </lineage>
</organism>
<evidence type="ECO:0000313" key="2">
    <source>
        <dbReference type="Proteomes" id="UP001321804"/>
    </source>
</evidence>
<accession>A0AAU9DGJ0</accession>
<dbReference type="KEGG" id="xak:KIMC2_04040"/>
<keyword evidence="2" id="KW-1185">Reference proteome</keyword>